<name>A0AAJ1UD19_9RHOB</name>
<accession>A0AAJ1UD19</accession>
<protein>
    <submittedName>
        <fullName evidence="2">Transglutaminase family protein</fullName>
    </submittedName>
</protein>
<dbReference type="InterPro" id="IPR013589">
    <property type="entry name" value="Bac_transglu_N"/>
</dbReference>
<dbReference type="Proteomes" id="UP001227162">
    <property type="component" value="Unassembled WGS sequence"/>
</dbReference>
<dbReference type="EMBL" id="JANFFA010000001">
    <property type="protein sequence ID" value="MDQ2093657.1"/>
    <property type="molecule type" value="Genomic_DNA"/>
</dbReference>
<dbReference type="InterPro" id="IPR002931">
    <property type="entry name" value="Transglutaminase-like"/>
</dbReference>
<dbReference type="SUPFAM" id="SSF54001">
    <property type="entry name" value="Cysteine proteinases"/>
    <property type="match status" value="1"/>
</dbReference>
<gene>
    <name evidence="2" type="ORF">NOI20_06015</name>
</gene>
<dbReference type="Gene3D" id="3.10.620.30">
    <property type="match status" value="1"/>
</dbReference>
<feature type="domain" description="Transglutaminase-like" evidence="1">
    <location>
        <begin position="156"/>
        <end position="220"/>
    </location>
</feature>
<dbReference type="InterPro" id="IPR038765">
    <property type="entry name" value="Papain-like_cys_pep_sf"/>
</dbReference>
<dbReference type="AlphaFoldDB" id="A0AAJ1UD19"/>
<dbReference type="RefSeq" id="WP_317625240.1">
    <property type="nucleotide sequence ID" value="NZ_JANFFA010000001.1"/>
</dbReference>
<dbReference type="Pfam" id="PF01841">
    <property type="entry name" value="Transglut_core"/>
    <property type="match status" value="1"/>
</dbReference>
<dbReference type="SMART" id="SM00460">
    <property type="entry name" value="TGc"/>
    <property type="match status" value="1"/>
</dbReference>
<evidence type="ECO:0000313" key="2">
    <source>
        <dbReference type="EMBL" id="MDQ2093657.1"/>
    </source>
</evidence>
<reference evidence="2" key="1">
    <citation type="submission" date="2022-07" db="EMBL/GenBank/DDBJ databases">
        <authorList>
            <person name="Otstavnykh N."/>
            <person name="Isaeva M."/>
            <person name="Bystritskaya E."/>
        </authorList>
    </citation>
    <scope>NUCLEOTIDE SEQUENCE</scope>
    <source>
        <strain evidence="2">10Alg 79</strain>
    </source>
</reference>
<dbReference type="PANTHER" id="PTHR33490:SF6">
    <property type="entry name" value="SLL1049 PROTEIN"/>
    <property type="match status" value="1"/>
</dbReference>
<keyword evidence="3" id="KW-1185">Reference proteome</keyword>
<dbReference type="PANTHER" id="PTHR33490">
    <property type="entry name" value="BLR5614 PROTEIN-RELATED"/>
    <property type="match status" value="1"/>
</dbReference>
<evidence type="ECO:0000313" key="3">
    <source>
        <dbReference type="Proteomes" id="UP001227162"/>
    </source>
</evidence>
<reference evidence="2" key="2">
    <citation type="submission" date="2023-04" db="EMBL/GenBank/DDBJ databases">
        <title>'Rhodoalgimonas zhirmunskyi' gen. nov., isolated from a red alga.</title>
        <authorList>
            <person name="Nedashkovskaya O.I."/>
            <person name="Otstavnykh N.Y."/>
            <person name="Bystritskaya E.P."/>
            <person name="Balabanova L.A."/>
            <person name="Isaeva M.P."/>
        </authorList>
    </citation>
    <scope>NUCLEOTIDE SEQUENCE</scope>
    <source>
        <strain evidence="2">10Alg 79</strain>
    </source>
</reference>
<proteinExistence type="predicted"/>
<evidence type="ECO:0000259" key="1">
    <source>
        <dbReference type="SMART" id="SM00460"/>
    </source>
</evidence>
<sequence length="264" mass="29064">MRLKICHKTRYAFDTPVLYGLQQLRKTPKSTHQQNVLSWSTSIEGGKQEVSFEDHHNNHTDLISFDRDATSLTVTSEGEVELSDNHGVLGPHIGPAPLWLYEQPTVRTKPGPGTRALARASEGEGLERLHSLLAVIREQIVYEIGSSDPDWSAEEAVTEGRGVCQDHTHIFLTCARELGFPARYVSGYLMLDDRIAQEAMHAWAEAYVDGLGWVGFDVSNGISPDTRYVRVATGLDYAEAAPVTGTRFGGTGENLTVSIEVAQQ</sequence>
<dbReference type="Pfam" id="PF08379">
    <property type="entry name" value="Bact_transglu_N"/>
    <property type="match status" value="1"/>
</dbReference>
<organism evidence="2 3">
    <name type="scientific">Rhodalgimonas zhirmunskyi</name>
    <dbReference type="NCBI Taxonomy" id="2964767"/>
    <lineage>
        <taxon>Bacteria</taxon>
        <taxon>Pseudomonadati</taxon>
        <taxon>Pseudomonadota</taxon>
        <taxon>Alphaproteobacteria</taxon>
        <taxon>Rhodobacterales</taxon>
        <taxon>Roseobacteraceae</taxon>
        <taxon>Rhodalgimonas</taxon>
    </lineage>
</organism>
<comment type="caution">
    <text evidence="2">The sequence shown here is derived from an EMBL/GenBank/DDBJ whole genome shotgun (WGS) entry which is preliminary data.</text>
</comment>